<dbReference type="OrthoDB" id="4062651at2759"/>
<evidence type="ECO:0000256" key="6">
    <source>
        <dbReference type="ARBA" id="ARBA00022729"/>
    </source>
</evidence>
<keyword evidence="4" id="KW-0808">Transferase</keyword>
<evidence type="ECO:0000256" key="16">
    <source>
        <dbReference type="SAM" id="Phobius"/>
    </source>
</evidence>
<evidence type="ECO:0000256" key="9">
    <source>
        <dbReference type="ARBA" id="ARBA00022840"/>
    </source>
</evidence>
<keyword evidence="10 16" id="KW-1133">Transmembrane helix</keyword>
<dbReference type="OMA" id="THIFENF"/>
<keyword evidence="6" id="KW-0732">Signal</keyword>
<dbReference type="EMBL" id="KI517683">
    <property type="protein sequence ID" value="ESQ34510.1"/>
    <property type="molecule type" value="Genomic_DNA"/>
</dbReference>
<evidence type="ECO:0000256" key="2">
    <source>
        <dbReference type="ARBA" id="ARBA00022527"/>
    </source>
</evidence>
<evidence type="ECO:0000256" key="12">
    <source>
        <dbReference type="ARBA" id="ARBA00023157"/>
    </source>
</evidence>
<dbReference type="Proteomes" id="UP000030689">
    <property type="component" value="Unassembled WGS sequence"/>
</dbReference>
<dbReference type="PROSITE" id="PS01187">
    <property type="entry name" value="EGF_CA"/>
    <property type="match status" value="1"/>
</dbReference>
<dbReference type="InterPro" id="IPR025287">
    <property type="entry name" value="WAK_GUB"/>
</dbReference>
<feature type="transmembrane region" description="Helical" evidence="16">
    <location>
        <begin position="329"/>
        <end position="353"/>
    </location>
</feature>
<dbReference type="SMART" id="SM00220">
    <property type="entry name" value="S_TKc"/>
    <property type="match status" value="1"/>
</dbReference>
<evidence type="ECO:0000313" key="18">
    <source>
        <dbReference type="EMBL" id="ESQ34510.1"/>
    </source>
</evidence>
<keyword evidence="7" id="KW-0547">Nucleotide-binding</keyword>
<evidence type="ECO:0000256" key="5">
    <source>
        <dbReference type="ARBA" id="ARBA00022692"/>
    </source>
</evidence>
<dbReference type="Gene3D" id="2.10.25.10">
    <property type="entry name" value="Laminin"/>
    <property type="match status" value="1"/>
</dbReference>
<evidence type="ECO:0000256" key="14">
    <source>
        <dbReference type="ARBA" id="ARBA00047558"/>
    </source>
</evidence>
<feature type="non-terminal residue" evidence="18">
    <location>
        <position position="1"/>
    </location>
</feature>
<accession>V4KA40</accession>
<evidence type="ECO:0000256" key="8">
    <source>
        <dbReference type="ARBA" id="ARBA00022777"/>
    </source>
</evidence>
<dbReference type="GO" id="GO:0030247">
    <property type="term" value="F:polysaccharide binding"/>
    <property type="evidence" value="ECO:0007669"/>
    <property type="project" value="InterPro"/>
</dbReference>
<proteinExistence type="predicted"/>
<dbReference type="Pfam" id="PF13947">
    <property type="entry name" value="GUB_WAK_bind"/>
    <property type="match status" value="1"/>
</dbReference>
<evidence type="ECO:0000256" key="4">
    <source>
        <dbReference type="ARBA" id="ARBA00022679"/>
    </source>
</evidence>
<dbReference type="SUPFAM" id="SSF56112">
    <property type="entry name" value="Protein kinase-like (PK-like)"/>
    <property type="match status" value="1"/>
</dbReference>
<evidence type="ECO:0000256" key="15">
    <source>
        <dbReference type="ARBA" id="ARBA00047951"/>
    </source>
</evidence>
<keyword evidence="11 16" id="KW-0472">Membrane</keyword>
<keyword evidence="2" id="KW-0723">Serine/threonine-protein kinase</keyword>
<keyword evidence="5 16" id="KW-0812">Transmembrane</keyword>
<keyword evidence="9" id="KW-0067">ATP-binding</keyword>
<sequence length="717" mass="80200">QVTVPSSCVRRCGNISIPFPFGIGDGCFLNDWYEVQCNKSVPYLPKINKELVQIDLPRALEHRVESFPVDSYPFDSFPVGSLRIKTSMTSMGCSRGDEEKLEEVLLNLTATPFSVGSNNLLMAFGCNATATLTHIDPGIVGCVSTCDQWKYYWLLDDDTGCYGYRCCNASTPREIGDVIGVKIESGYGGNTTCVVAFLTDEYEQPSLWSNRTDAKKLHATKYATIQLTWKIITTNLSFQECRTLDYHSQSRPCFCYQWFNPNNEFYDIRCACTSGYEGNPYDHDGCKDIDECKIHEDGRPKYCISGKITTCQNIPGSYLCVTQKNKTSIIYIGVSVGLGVLLVGVGFGLYKFIKKYRKTNLRKKFFKRNGGLLLEKQLASGEESSVEKTKIFSSKELEKATESFSLERVLGEGGQGTVFKGMLADGRIVAVKKSKVLDEDQVEEFINEVVVSSKIKHRNIVGILGCCLETEVPVLVYEYIPNGNLFEHLHNEDIIVPWGVRLQIAIEIAGAISYLHYSATSPIYHKDIKSSNILLDDKSRAKLSDFGTSRVIAVDHSHLTTVVSGTVGYLDPEYFQSSQYTEKSDVYSYGVVLAELITGEKAISTQRPQGNRTLATYFLVAMEEKRLVDIIDPRIREGCVLEQVTGMAKIAKLCLNLKGDRRPTMREVSLELERLSKEEEIAQIYTRRESLNIDIASTSTSGSATWSDAQPFFSRQP</sequence>
<reference evidence="18 19" key="1">
    <citation type="journal article" date="2013" name="Front. Plant Sci.">
        <title>The Reference Genome of the Halophytic Plant Eutrema salsugineum.</title>
        <authorList>
            <person name="Yang R."/>
            <person name="Jarvis D.E."/>
            <person name="Chen H."/>
            <person name="Beilstein M.A."/>
            <person name="Grimwood J."/>
            <person name="Jenkins J."/>
            <person name="Shu S."/>
            <person name="Prochnik S."/>
            <person name="Xin M."/>
            <person name="Ma C."/>
            <person name="Schmutz J."/>
            <person name="Wing R.A."/>
            <person name="Mitchell-Olds T."/>
            <person name="Schumaker K.S."/>
            <person name="Wang X."/>
        </authorList>
    </citation>
    <scope>NUCLEOTIDE SEQUENCE [LARGE SCALE GENOMIC DNA]</scope>
</reference>
<dbReference type="InterPro" id="IPR018097">
    <property type="entry name" value="EGF_Ca-bd_CS"/>
</dbReference>
<dbReference type="PANTHER" id="PTHR27005">
    <property type="entry name" value="WALL-ASSOCIATED RECEPTOR KINASE-LIKE 21"/>
    <property type="match status" value="1"/>
</dbReference>
<comment type="subcellular location">
    <subcellularLocation>
        <location evidence="1">Membrane</location>
        <topology evidence="1">Single-pass type I membrane protein</topology>
    </subcellularLocation>
</comment>
<keyword evidence="13" id="KW-0325">Glycoprotein</keyword>
<dbReference type="Pfam" id="PF08488">
    <property type="entry name" value="WAK"/>
    <property type="match status" value="1"/>
</dbReference>
<keyword evidence="19" id="KW-1185">Reference proteome</keyword>
<dbReference type="InterPro" id="IPR008271">
    <property type="entry name" value="Ser/Thr_kinase_AS"/>
</dbReference>
<dbReference type="GO" id="GO:0007166">
    <property type="term" value="P:cell surface receptor signaling pathway"/>
    <property type="evidence" value="ECO:0007669"/>
    <property type="project" value="InterPro"/>
</dbReference>
<dbReference type="InterPro" id="IPR011009">
    <property type="entry name" value="Kinase-like_dom_sf"/>
</dbReference>
<gene>
    <name evidence="18" type="ORF">EUTSA_v10009805mg</name>
</gene>
<dbReference type="FunFam" id="1.10.510.10:FF:000084">
    <property type="entry name" value="Wall-associated receptor kinase 2"/>
    <property type="match status" value="1"/>
</dbReference>
<organism evidence="18 19">
    <name type="scientific">Eutrema salsugineum</name>
    <name type="common">Saltwater cress</name>
    <name type="synonym">Sisymbrium salsugineum</name>
    <dbReference type="NCBI Taxonomy" id="72664"/>
    <lineage>
        <taxon>Eukaryota</taxon>
        <taxon>Viridiplantae</taxon>
        <taxon>Streptophyta</taxon>
        <taxon>Embryophyta</taxon>
        <taxon>Tracheophyta</taxon>
        <taxon>Spermatophyta</taxon>
        <taxon>Magnoliopsida</taxon>
        <taxon>eudicotyledons</taxon>
        <taxon>Gunneridae</taxon>
        <taxon>Pentapetalae</taxon>
        <taxon>rosids</taxon>
        <taxon>malvids</taxon>
        <taxon>Brassicales</taxon>
        <taxon>Brassicaceae</taxon>
        <taxon>Eutremeae</taxon>
        <taxon>Eutrema</taxon>
    </lineage>
</organism>
<keyword evidence="3" id="KW-0597">Phosphoprotein</keyword>
<dbReference type="GO" id="GO:0004674">
    <property type="term" value="F:protein serine/threonine kinase activity"/>
    <property type="evidence" value="ECO:0007669"/>
    <property type="project" value="UniProtKB-KW"/>
</dbReference>
<dbReference type="PANTHER" id="PTHR27005:SF426">
    <property type="entry name" value="PROTEIN KINASE DOMAIN-CONTAINING PROTEIN"/>
    <property type="match status" value="1"/>
</dbReference>
<dbReference type="STRING" id="72664.V4KA40"/>
<evidence type="ECO:0000256" key="7">
    <source>
        <dbReference type="ARBA" id="ARBA00022741"/>
    </source>
</evidence>
<evidence type="ECO:0000256" key="13">
    <source>
        <dbReference type="ARBA" id="ARBA00023180"/>
    </source>
</evidence>
<evidence type="ECO:0000256" key="10">
    <source>
        <dbReference type="ARBA" id="ARBA00022989"/>
    </source>
</evidence>
<dbReference type="Pfam" id="PF00069">
    <property type="entry name" value="Pkinase"/>
    <property type="match status" value="1"/>
</dbReference>
<dbReference type="FunFam" id="3.30.200.20:FF:000043">
    <property type="entry name" value="Wall-associated receptor kinase 2"/>
    <property type="match status" value="1"/>
</dbReference>
<dbReference type="Gene3D" id="1.10.510.10">
    <property type="entry name" value="Transferase(Phosphotransferase) domain 1"/>
    <property type="match status" value="1"/>
</dbReference>
<evidence type="ECO:0000313" key="19">
    <source>
        <dbReference type="Proteomes" id="UP000030689"/>
    </source>
</evidence>
<dbReference type="GO" id="GO:0005886">
    <property type="term" value="C:plasma membrane"/>
    <property type="evidence" value="ECO:0007669"/>
    <property type="project" value="TreeGrafter"/>
</dbReference>
<evidence type="ECO:0000256" key="3">
    <source>
        <dbReference type="ARBA" id="ARBA00022553"/>
    </source>
</evidence>
<dbReference type="Gramene" id="ESQ34510">
    <property type="protein sequence ID" value="ESQ34510"/>
    <property type="gene ID" value="EUTSA_v10009805mg"/>
</dbReference>
<evidence type="ECO:0000259" key="17">
    <source>
        <dbReference type="PROSITE" id="PS50011"/>
    </source>
</evidence>
<dbReference type="InterPro" id="IPR000719">
    <property type="entry name" value="Prot_kinase_dom"/>
</dbReference>
<keyword evidence="8" id="KW-0418">Kinase</keyword>
<dbReference type="AlphaFoldDB" id="V4KA40"/>
<dbReference type="PROSITE" id="PS00108">
    <property type="entry name" value="PROTEIN_KINASE_ST"/>
    <property type="match status" value="1"/>
</dbReference>
<evidence type="ECO:0000256" key="11">
    <source>
        <dbReference type="ARBA" id="ARBA00023136"/>
    </source>
</evidence>
<keyword evidence="12" id="KW-1015">Disulfide bond</keyword>
<comment type="catalytic activity">
    <reaction evidence="15">
        <text>L-threonyl-[protein] + ATP = O-phospho-L-threonyl-[protein] + ADP + H(+)</text>
        <dbReference type="Rhea" id="RHEA:46608"/>
        <dbReference type="Rhea" id="RHEA-COMP:11060"/>
        <dbReference type="Rhea" id="RHEA-COMP:11605"/>
        <dbReference type="ChEBI" id="CHEBI:15378"/>
        <dbReference type="ChEBI" id="CHEBI:30013"/>
        <dbReference type="ChEBI" id="CHEBI:30616"/>
        <dbReference type="ChEBI" id="CHEBI:61977"/>
        <dbReference type="ChEBI" id="CHEBI:456216"/>
    </reaction>
</comment>
<dbReference type="InterPro" id="IPR013695">
    <property type="entry name" value="WAK"/>
</dbReference>
<comment type="catalytic activity">
    <reaction evidence="14">
        <text>L-seryl-[protein] + ATP = O-phospho-L-seryl-[protein] + ADP + H(+)</text>
        <dbReference type="Rhea" id="RHEA:17989"/>
        <dbReference type="Rhea" id="RHEA-COMP:9863"/>
        <dbReference type="Rhea" id="RHEA-COMP:11604"/>
        <dbReference type="ChEBI" id="CHEBI:15378"/>
        <dbReference type="ChEBI" id="CHEBI:29999"/>
        <dbReference type="ChEBI" id="CHEBI:30616"/>
        <dbReference type="ChEBI" id="CHEBI:83421"/>
        <dbReference type="ChEBI" id="CHEBI:456216"/>
    </reaction>
</comment>
<dbReference type="InterPro" id="IPR045274">
    <property type="entry name" value="WAK-like"/>
</dbReference>
<dbReference type="Gene3D" id="3.30.200.20">
    <property type="entry name" value="Phosphorylase Kinase, domain 1"/>
    <property type="match status" value="1"/>
</dbReference>
<dbReference type="GO" id="GO:0005524">
    <property type="term" value="F:ATP binding"/>
    <property type="evidence" value="ECO:0007669"/>
    <property type="project" value="UniProtKB-KW"/>
</dbReference>
<name>V4KA40_EUTSA</name>
<dbReference type="eggNOG" id="ENOG502RMXX">
    <property type="taxonomic scope" value="Eukaryota"/>
</dbReference>
<dbReference type="GO" id="GO:0005509">
    <property type="term" value="F:calcium ion binding"/>
    <property type="evidence" value="ECO:0007669"/>
    <property type="project" value="InterPro"/>
</dbReference>
<dbReference type="PROSITE" id="PS50011">
    <property type="entry name" value="PROTEIN_KINASE_DOM"/>
    <property type="match status" value="1"/>
</dbReference>
<dbReference type="KEGG" id="eus:EUTSA_v10009805mg"/>
<evidence type="ECO:0000256" key="1">
    <source>
        <dbReference type="ARBA" id="ARBA00004479"/>
    </source>
</evidence>
<feature type="domain" description="Protein kinase" evidence="17">
    <location>
        <begin position="404"/>
        <end position="675"/>
    </location>
</feature>
<protein>
    <recommendedName>
        <fullName evidence="17">Protein kinase domain-containing protein</fullName>
    </recommendedName>
</protein>